<keyword evidence="2" id="KW-0472">Membrane</keyword>
<keyword evidence="2" id="KW-0812">Transmembrane</keyword>
<dbReference type="AlphaFoldDB" id="A0A9N8YTG7"/>
<evidence type="ECO:0000256" key="1">
    <source>
        <dbReference type="SAM" id="MobiDB-lite"/>
    </source>
</evidence>
<accession>A0A9N8YTG7</accession>
<dbReference type="EMBL" id="CAJVPQ010000097">
    <property type="protein sequence ID" value="CAG8445514.1"/>
    <property type="molecule type" value="Genomic_DNA"/>
</dbReference>
<gene>
    <name evidence="3" type="ORF">FCALED_LOCUS866</name>
</gene>
<evidence type="ECO:0000313" key="4">
    <source>
        <dbReference type="Proteomes" id="UP000789570"/>
    </source>
</evidence>
<comment type="caution">
    <text evidence="3">The sequence shown here is derived from an EMBL/GenBank/DDBJ whole genome shotgun (WGS) entry which is preliminary data.</text>
</comment>
<feature type="compositionally biased region" description="Polar residues" evidence="1">
    <location>
        <begin position="1"/>
        <end position="13"/>
    </location>
</feature>
<evidence type="ECO:0000256" key="2">
    <source>
        <dbReference type="SAM" id="Phobius"/>
    </source>
</evidence>
<organism evidence="3 4">
    <name type="scientific">Funneliformis caledonium</name>
    <dbReference type="NCBI Taxonomy" id="1117310"/>
    <lineage>
        <taxon>Eukaryota</taxon>
        <taxon>Fungi</taxon>
        <taxon>Fungi incertae sedis</taxon>
        <taxon>Mucoromycota</taxon>
        <taxon>Glomeromycotina</taxon>
        <taxon>Glomeromycetes</taxon>
        <taxon>Glomerales</taxon>
        <taxon>Glomeraceae</taxon>
        <taxon>Funneliformis</taxon>
    </lineage>
</organism>
<feature type="transmembrane region" description="Helical" evidence="2">
    <location>
        <begin position="110"/>
        <end position="134"/>
    </location>
</feature>
<feature type="region of interest" description="Disordered" evidence="1">
    <location>
        <begin position="1"/>
        <end position="33"/>
    </location>
</feature>
<evidence type="ECO:0000313" key="3">
    <source>
        <dbReference type="EMBL" id="CAG8445514.1"/>
    </source>
</evidence>
<proteinExistence type="predicted"/>
<feature type="transmembrane region" description="Helical" evidence="2">
    <location>
        <begin position="192"/>
        <end position="210"/>
    </location>
</feature>
<feature type="transmembrane region" description="Helical" evidence="2">
    <location>
        <begin position="216"/>
        <end position="238"/>
    </location>
</feature>
<reference evidence="3" key="1">
    <citation type="submission" date="2021-06" db="EMBL/GenBank/DDBJ databases">
        <authorList>
            <person name="Kallberg Y."/>
            <person name="Tangrot J."/>
            <person name="Rosling A."/>
        </authorList>
    </citation>
    <scope>NUCLEOTIDE SEQUENCE</scope>
    <source>
        <strain evidence="3">UK204</strain>
    </source>
</reference>
<keyword evidence="4" id="KW-1185">Reference proteome</keyword>
<name>A0A9N8YTG7_9GLOM</name>
<dbReference type="OrthoDB" id="2372055at2759"/>
<feature type="transmembrane region" description="Helical" evidence="2">
    <location>
        <begin position="85"/>
        <end position="104"/>
    </location>
</feature>
<keyword evidence="2" id="KW-1133">Transmembrane helix</keyword>
<sequence>MSNKTNEISSGTQDELHINIGVPPPPYEASSEPSSKAVYDVKPQQIPYQHNASTIVYVEGNNDQSKVPKQRTCLEKYWNPVMDPMAWTSLLYFLFIAPVIALFAHIWCGVMLVCAIISLIFPPLGFFFCVGTAWSFRALGRLELITATMCTRKHKPSHMYPPVFHTSSQLASHTDTGNGMIRYGIHICLDKYTWMCFLYFSFINIAYSAVIWFLVLAFFILAFSPLMIVAMPLMCIICKKLGKSKVKMSEAILI</sequence>
<dbReference type="Proteomes" id="UP000789570">
    <property type="component" value="Unassembled WGS sequence"/>
</dbReference>
<protein>
    <submittedName>
        <fullName evidence="3">15020_t:CDS:1</fullName>
    </submittedName>
</protein>